<organism evidence="1">
    <name type="scientific">Aegilops tauschii</name>
    <name type="common">Tausch's goatgrass</name>
    <name type="synonym">Aegilops squarrosa</name>
    <dbReference type="NCBI Taxonomy" id="37682"/>
    <lineage>
        <taxon>Eukaryota</taxon>
        <taxon>Viridiplantae</taxon>
        <taxon>Streptophyta</taxon>
        <taxon>Embryophyta</taxon>
        <taxon>Tracheophyta</taxon>
        <taxon>Spermatophyta</taxon>
        <taxon>Magnoliopsida</taxon>
        <taxon>Liliopsida</taxon>
        <taxon>Poales</taxon>
        <taxon>Poaceae</taxon>
        <taxon>BOP clade</taxon>
        <taxon>Pooideae</taxon>
        <taxon>Triticodae</taxon>
        <taxon>Triticeae</taxon>
        <taxon>Triticinae</taxon>
        <taxon>Aegilops</taxon>
    </lineage>
</organism>
<reference evidence="1" key="1">
    <citation type="submission" date="2015-06" db="UniProtKB">
        <authorList>
            <consortium name="EnsemblPlants"/>
        </authorList>
    </citation>
    <scope>IDENTIFICATION</scope>
</reference>
<proteinExistence type="predicted"/>
<dbReference type="SMART" id="SM01157">
    <property type="entry name" value="DUF1719"/>
    <property type="match status" value="1"/>
</dbReference>
<evidence type="ECO:0000313" key="1">
    <source>
        <dbReference type="EnsemblPlants" id="EMT24582"/>
    </source>
</evidence>
<dbReference type="InterPro" id="IPR013181">
    <property type="entry name" value="DUF1719"/>
</dbReference>
<dbReference type="AlphaFoldDB" id="M8CBU0"/>
<sequence length="388" mass="44064">MARIKMQVALKLSDKWQITDASQLHWRKKLKRAAEDCGNVAHKCRQISLEEDKSEQVIRQSSFPRRIAHAAKAFISSFVSRDNDHCSAVTITTVRRFERLADGAAEFVRFVQLGGTPRHHLFFDPLIGHMFAGKTITYQLLHPGGQYHYFNIRPMSFEERGLEAMLSFIYEDCKVPKNSFGLGVMMRLSESTDIIGTTVKCLQLVTPHFKSMVGVVIKEITQLPTQDFSCVAHVEHWNNVHRILTRWFRPDPLCCQGYEHDVMPSCCHEGSDSSRASGTKLRLSSIFPKPVLEVFLQLNISLSEYSNMSASPATSGHDDTISMENFLGVWLYGFFCDGGCMGLCCEMLNLVVLGQILWFRFRCWFSVMKIGRGNPSLIKKTTTSILVY</sequence>
<name>M8CBU0_AEGTA</name>
<dbReference type="Pfam" id="PF08224">
    <property type="entry name" value="DUF1719"/>
    <property type="match status" value="1"/>
</dbReference>
<accession>M8CBU0</accession>
<dbReference type="PANTHER" id="PTHR33377">
    <property type="entry name" value="OS10G0134700 PROTEIN-RELATED"/>
    <property type="match status" value="1"/>
</dbReference>
<protein>
    <submittedName>
        <fullName evidence="1">Uncharacterized protein</fullName>
    </submittedName>
</protein>
<dbReference type="EnsemblPlants" id="EMT24582">
    <property type="protein sequence ID" value="EMT24582"/>
    <property type="gene ID" value="F775_04104"/>
</dbReference>
<dbReference type="PANTHER" id="PTHR33377:SF11">
    <property type="entry name" value="OS04G0105900 PROTEIN"/>
    <property type="match status" value="1"/>
</dbReference>